<dbReference type="EMBL" id="KZ678128">
    <property type="protein sequence ID" value="PSN74197.1"/>
    <property type="molecule type" value="Genomic_DNA"/>
</dbReference>
<evidence type="ECO:0000313" key="2">
    <source>
        <dbReference type="Proteomes" id="UP000240883"/>
    </source>
</evidence>
<dbReference type="AlphaFoldDB" id="A0A2T2P982"/>
<protein>
    <recommendedName>
        <fullName evidence="3">BTB domain-containing protein</fullName>
    </recommendedName>
</protein>
<sequence>MPEGKPPTVIAPGGDLILDVCQEEGGTQFSYRVDSAALQQNSRYFENLLSDRFSEGKTLSAALEALKLAGHSNIADAPADALPRISIVHVGRISISKGSSIQNLTADFLRALHNLDLAVASPPVANLANLAVAADRFDAVSCLSKYIQRKKFVQVIDSKARGRPSPALTEERARQKLLIGLLLDHPVWVTRYSKYLIIRDSVRWQPGVEDDHTKALWWDIPNGIEDEMIHRREYILETLNSLQSHFLTLYASGGRQCKLGYDNSVQCDSFQLGEMIRFFATKLGTLRLQGTIYDNSEPAYYSGDIERLLESLRQCSPYQIDRNHNHCGIRVRLIPLLDMLQSQLSLDTGALDIGICAECWSVHRSTYAWSTAKRPVLWANPRSLTGGRSLATSSSRKERSAKATGDCLDRHIFVRDMFIATERNWTANVVY</sequence>
<proteinExistence type="predicted"/>
<dbReference type="OrthoDB" id="5398371at2759"/>
<name>A0A2T2P982_CORCC</name>
<gene>
    <name evidence="1" type="ORF">BS50DRAFT_480012</name>
</gene>
<evidence type="ECO:0008006" key="3">
    <source>
        <dbReference type="Google" id="ProtNLM"/>
    </source>
</evidence>
<accession>A0A2T2P982</accession>
<evidence type="ECO:0000313" key="1">
    <source>
        <dbReference type="EMBL" id="PSN74197.1"/>
    </source>
</evidence>
<dbReference type="Proteomes" id="UP000240883">
    <property type="component" value="Unassembled WGS sequence"/>
</dbReference>
<keyword evidence="2" id="KW-1185">Reference proteome</keyword>
<organism evidence="1 2">
    <name type="scientific">Corynespora cassiicola Philippines</name>
    <dbReference type="NCBI Taxonomy" id="1448308"/>
    <lineage>
        <taxon>Eukaryota</taxon>
        <taxon>Fungi</taxon>
        <taxon>Dikarya</taxon>
        <taxon>Ascomycota</taxon>
        <taxon>Pezizomycotina</taxon>
        <taxon>Dothideomycetes</taxon>
        <taxon>Pleosporomycetidae</taxon>
        <taxon>Pleosporales</taxon>
        <taxon>Corynesporascaceae</taxon>
        <taxon>Corynespora</taxon>
    </lineage>
</organism>
<reference evidence="1 2" key="1">
    <citation type="journal article" date="2018" name="Front. Microbiol.">
        <title>Genome-Wide Analysis of Corynespora cassiicola Leaf Fall Disease Putative Effectors.</title>
        <authorList>
            <person name="Lopez D."/>
            <person name="Ribeiro S."/>
            <person name="Label P."/>
            <person name="Fumanal B."/>
            <person name="Venisse J.S."/>
            <person name="Kohler A."/>
            <person name="de Oliveira R.R."/>
            <person name="Labutti K."/>
            <person name="Lipzen A."/>
            <person name="Lail K."/>
            <person name="Bauer D."/>
            <person name="Ohm R.A."/>
            <person name="Barry K.W."/>
            <person name="Spatafora J."/>
            <person name="Grigoriev I.V."/>
            <person name="Martin F.M."/>
            <person name="Pujade-Renaud V."/>
        </authorList>
    </citation>
    <scope>NUCLEOTIDE SEQUENCE [LARGE SCALE GENOMIC DNA]</scope>
    <source>
        <strain evidence="1 2">Philippines</strain>
    </source>
</reference>